<keyword evidence="2" id="KW-1185">Reference proteome</keyword>
<proteinExistence type="predicted"/>
<organism evidence="1 2">
    <name type="scientific">Orchesella cincta</name>
    <name type="common">Springtail</name>
    <name type="synonym">Podura cincta</name>
    <dbReference type="NCBI Taxonomy" id="48709"/>
    <lineage>
        <taxon>Eukaryota</taxon>
        <taxon>Metazoa</taxon>
        <taxon>Ecdysozoa</taxon>
        <taxon>Arthropoda</taxon>
        <taxon>Hexapoda</taxon>
        <taxon>Collembola</taxon>
        <taxon>Entomobryomorpha</taxon>
        <taxon>Entomobryoidea</taxon>
        <taxon>Orchesellidae</taxon>
        <taxon>Orchesellinae</taxon>
        <taxon>Orchesella</taxon>
    </lineage>
</organism>
<dbReference type="EMBL" id="LJIJ01000200">
    <property type="protein sequence ID" value="ODN00560.1"/>
    <property type="molecule type" value="Genomic_DNA"/>
</dbReference>
<name>A0A1D2N5K7_ORCCI</name>
<dbReference type="SUPFAM" id="SSF52047">
    <property type="entry name" value="RNI-like"/>
    <property type="match status" value="1"/>
</dbReference>
<dbReference type="AlphaFoldDB" id="A0A1D2N5K7"/>
<accession>A0A1D2N5K7</accession>
<evidence type="ECO:0000313" key="2">
    <source>
        <dbReference type="Proteomes" id="UP000094527"/>
    </source>
</evidence>
<dbReference type="Proteomes" id="UP000094527">
    <property type="component" value="Unassembled WGS sequence"/>
</dbReference>
<reference evidence="1 2" key="1">
    <citation type="journal article" date="2016" name="Genome Biol. Evol.">
        <title>Gene Family Evolution Reflects Adaptation to Soil Environmental Stressors in the Genome of the Collembolan Orchesella cincta.</title>
        <authorList>
            <person name="Faddeeva-Vakhrusheva A."/>
            <person name="Derks M.F."/>
            <person name="Anvar S.Y."/>
            <person name="Agamennone V."/>
            <person name="Suring W."/>
            <person name="Smit S."/>
            <person name="van Straalen N.M."/>
            <person name="Roelofs D."/>
        </authorList>
    </citation>
    <scope>NUCLEOTIDE SEQUENCE [LARGE SCALE GENOMIC DNA]</scope>
    <source>
        <tissue evidence="1">Mixed pool</tissue>
    </source>
</reference>
<evidence type="ECO:0000313" key="1">
    <source>
        <dbReference type="EMBL" id="ODN00560.1"/>
    </source>
</evidence>
<gene>
    <name evidence="1" type="ORF">Ocin01_06149</name>
</gene>
<comment type="caution">
    <text evidence="1">The sequence shown here is derived from an EMBL/GenBank/DDBJ whole genome shotgun (WGS) entry which is preliminary data.</text>
</comment>
<sequence>MKPVKKTNSKNKIQKLLPVPKPTKCYKIIEERQGMPIICFATNPDCYQELTLFPELVWDKILPYMTDTKDVLALLNTSPFLHQKMKEIGLFQHVIRKVMKVGRLDFHNTLNCRLVNKDTKSVIDETFKEINSSDTNSSNRQQVFSDPLRNEYTQEPHFLFYDNRGIDQFIGHFERFPVLSGNPFVNDRLQLWAEDWNVFDRAMLLLARFGHLVTDLELGLAFVNIPATLLRRLIIALHHVPNLHRLRFYFTGFPPGIDVLNENQERVDLAIAFPVPTAAHFPPLPKLVELEFTQQETELVRLDEEPREPFEDVTRALLAAYGRQLSLFKCGNKMFGLGLPVELFNNHLFNLPQLTVCNIDLRRQRAVAELAALANIQLPRLRSLSLNIVARHWENNCLQTLVLVLNNFRNSLEELHLWSTYFNEKFAVGPLPPVMLPLPKLKLLTLQPPNLISDWWTVFQAQFRHLETLEFRKIGPHHSHFVGPQLPTFKERRAILIGFKTKQSHVEGHKLVAGTIKQTVITRKEASLRKMNKSCVSTHLVPYRRW</sequence>
<protein>
    <submittedName>
        <fullName evidence="1">Uncharacterized protein</fullName>
    </submittedName>
</protein>